<dbReference type="AlphaFoldDB" id="A0A5Q4ZI55"/>
<reference evidence="1 2" key="1">
    <citation type="submission" date="2019-08" db="EMBL/GenBank/DDBJ databases">
        <authorList>
            <person name="Herpell B J."/>
        </authorList>
    </citation>
    <scope>NUCLEOTIDE SEQUENCE [LARGE SCALE GENOMIC DNA]</scope>
    <source>
        <strain evidence="2">Msb3</strain>
        <plasmid evidence="1 2">pI</plasmid>
    </source>
</reference>
<dbReference type="Proteomes" id="UP000325811">
    <property type="component" value="Plasmid pI"/>
</dbReference>
<keyword evidence="2" id="KW-1185">Reference proteome</keyword>
<keyword evidence="1" id="KW-0614">Plasmid</keyword>
<gene>
    <name evidence="1" type="ORF">PDMSB3_0251</name>
</gene>
<accession>A0A5Q4ZI55</accession>
<protein>
    <submittedName>
        <fullName evidence="1">Uncharacterized protein</fullName>
    </submittedName>
</protein>
<sequence>MTPIYGLTEDGLKGMGRNLRVLPKTLIHDPGCHVNCRPTCLS</sequence>
<evidence type="ECO:0000313" key="2">
    <source>
        <dbReference type="Proteomes" id="UP000325811"/>
    </source>
</evidence>
<dbReference type="KEGG" id="pdio:PDMSB3_0251.2"/>
<proteinExistence type="predicted"/>
<organism evidence="1 2">
    <name type="scientific">Paraburkholderia dioscoreae</name>
    <dbReference type="NCBI Taxonomy" id="2604047"/>
    <lineage>
        <taxon>Bacteria</taxon>
        <taxon>Pseudomonadati</taxon>
        <taxon>Pseudomonadota</taxon>
        <taxon>Betaproteobacteria</taxon>
        <taxon>Burkholderiales</taxon>
        <taxon>Burkholderiaceae</taxon>
        <taxon>Paraburkholderia</taxon>
    </lineage>
</organism>
<name>A0A5Q4ZI55_9BURK</name>
<dbReference type="RefSeq" id="WP_165190083.1">
    <property type="nucleotide sequence ID" value="NZ_LR699555.1"/>
</dbReference>
<evidence type="ECO:0000313" key="1">
    <source>
        <dbReference type="EMBL" id="VVD31087.1"/>
    </source>
</evidence>
<dbReference type="EMBL" id="LR699555">
    <property type="protein sequence ID" value="VVD31087.1"/>
    <property type="molecule type" value="Genomic_DNA"/>
</dbReference>
<geneLocation type="plasmid" evidence="1 2">
    <name>pI</name>
</geneLocation>